<name>A0ACD1AEB4_9FIRM</name>
<organism evidence="1 2">
    <name type="scientific">Anoxybacterium hadale</name>
    <dbReference type="NCBI Taxonomy" id="3408580"/>
    <lineage>
        <taxon>Bacteria</taxon>
        <taxon>Bacillati</taxon>
        <taxon>Bacillota</taxon>
        <taxon>Clostridia</taxon>
        <taxon>Peptostreptococcales</taxon>
        <taxon>Anaerovoracaceae</taxon>
        <taxon>Anoxybacterium</taxon>
    </lineage>
</organism>
<gene>
    <name evidence="1" type="ORF">FRZ06_16660</name>
</gene>
<reference evidence="1" key="1">
    <citation type="submission" date="2019-08" db="EMBL/GenBank/DDBJ databases">
        <title>Genome sequence of Clostridiales bacterium MT110.</title>
        <authorList>
            <person name="Cao J."/>
        </authorList>
    </citation>
    <scope>NUCLEOTIDE SEQUENCE</scope>
    <source>
        <strain evidence="1">MT110</strain>
    </source>
</reference>
<sequence>MNFTDLKYVIEIDNYGSISLAAKKMYVAQSNLSRAVKELEKEFDITIFERTSKGVETTREGQRFLNHAKEIQYQMDSLKSTYLDLNDRGISLKISVPRASYISEVFAEYASSLSQEDNLRIYYHETNSMETIRNVLDFHYDIGIIRYNSMHEGYFLSLLKLKNLQYRMVLEFDYLLLTSAKSTISDKHIRSDDDLNGCIEVLLGDQRLPSGDFVDLSDNDREERHQKKVIYVYERGSQYELLSTVPDSYMWVSPVPQQILDKYGLVQKRCGAFAKYIKDVMIFRENHVQKKCEKDFLDLLRERIREYGCYF</sequence>
<dbReference type="EMBL" id="CP042469">
    <property type="protein sequence ID" value="QOX64862.1"/>
    <property type="molecule type" value="Genomic_DNA"/>
</dbReference>
<protein>
    <submittedName>
        <fullName evidence="1">LysR family transcriptional regulator</fullName>
    </submittedName>
</protein>
<evidence type="ECO:0000313" key="1">
    <source>
        <dbReference type="EMBL" id="QOX64862.1"/>
    </source>
</evidence>
<dbReference type="Proteomes" id="UP000594014">
    <property type="component" value="Chromosome"/>
</dbReference>
<proteinExistence type="predicted"/>
<accession>A0ACD1AEB4</accession>
<evidence type="ECO:0000313" key="2">
    <source>
        <dbReference type="Proteomes" id="UP000594014"/>
    </source>
</evidence>
<keyword evidence="2" id="KW-1185">Reference proteome</keyword>